<protein>
    <submittedName>
        <fullName evidence="2">Uncharacterized protein</fullName>
    </submittedName>
</protein>
<name>A0A3G4ZSY4_9VIRU</name>
<accession>A0A3G4ZSY4</accession>
<gene>
    <name evidence="2" type="ORF">Edafosvirus3_76</name>
</gene>
<sequence>MDSGNTKEIELYNHIMYRINHLHERTRPFVCSKPIELILWTSQGVLNGEGKGELNMYYLGNVIIPEDNYFIKKSMICTYQSLLSVLQKIHKSFIAENIQLNIVDRLSNVFEEVDFNKKLTQPGSVTMYIQMTQTHIEHKEYINKVVSLKTEIDELEKKLIQLKKEYNDMQNILKLNDEISHGFTYFT</sequence>
<feature type="coiled-coil region" evidence="1">
    <location>
        <begin position="138"/>
        <end position="172"/>
    </location>
</feature>
<organism evidence="2">
    <name type="scientific">Edafosvirus sp</name>
    <dbReference type="NCBI Taxonomy" id="2487765"/>
    <lineage>
        <taxon>Viruses</taxon>
        <taxon>Varidnaviria</taxon>
        <taxon>Bamfordvirae</taxon>
        <taxon>Nucleocytoviricota</taxon>
        <taxon>Megaviricetes</taxon>
        <taxon>Imitervirales</taxon>
        <taxon>Mimiviridae</taxon>
        <taxon>Klosneuvirinae</taxon>
    </lineage>
</organism>
<dbReference type="EMBL" id="MK072068">
    <property type="protein sequence ID" value="AYV77998.1"/>
    <property type="molecule type" value="Genomic_DNA"/>
</dbReference>
<keyword evidence="1" id="KW-0175">Coiled coil</keyword>
<proteinExistence type="predicted"/>
<reference evidence="2" key="1">
    <citation type="submission" date="2018-10" db="EMBL/GenBank/DDBJ databases">
        <title>Hidden diversity of soil giant viruses.</title>
        <authorList>
            <person name="Schulz F."/>
            <person name="Alteio L."/>
            <person name="Goudeau D."/>
            <person name="Ryan E.M."/>
            <person name="Malmstrom R.R."/>
            <person name="Blanchard J."/>
            <person name="Woyke T."/>
        </authorList>
    </citation>
    <scope>NUCLEOTIDE SEQUENCE</scope>
    <source>
        <strain evidence="2">EDV1</strain>
    </source>
</reference>
<evidence type="ECO:0000313" key="2">
    <source>
        <dbReference type="EMBL" id="AYV77998.1"/>
    </source>
</evidence>
<evidence type="ECO:0000256" key="1">
    <source>
        <dbReference type="SAM" id="Coils"/>
    </source>
</evidence>